<feature type="non-terminal residue" evidence="2">
    <location>
        <position position="127"/>
    </location>
</feature>
<proteinExistence type="predicted"/>
<evidence type="ECO:0000313" key="2">
    <source>
        <dbReference type="EMBL" id="PMD25594.1"/>
    </source>
</evidence>
<feature type="domain" description="Heterokaryon incompatibility" evidence="1">
    <location>
        <begin position="42"/>
        <end position="127"/>
    </location>
</feature>
<keyword evidence="3" id="KW-1185">Reference proteome</keyword>
<sequence>MAYAYTPLQGANSIRLLQLESGSYSAPLKARLASSRLEDHCYEALSYVWGEPDLSEVLLVDDKEFKISKNLHTILLHLRYLERIRCVRTLWIDAICINQEDVIEKGQQVGFMGRIYEEADDVLCWLG</sequence>
<dbReference type="AlphaFoldDB" id="A0A2J6QH47"/>
<dbReference type="EMBL" id="KZ613470">
    <property type="protein sequence ID" value="PMD25594.1"/>
    <property type="molecule type" value="Genomic_DNA"/>
</dbReference>
<protein>
    <submittedName>
        <fullName evidence="2">HET-domain-containing protein</fullName>
    </submittedName>
</protein>
<dbReference type="PANTHER" id="PTHR24148">
    <property type="entry name" value="ANKYRIN REPEAT DOMAIN-CONTAINING PROTEIN 39 HOMOLOG-RELATED"/>
    <property type="match status" value="1"/>
</dbReference>
<dbReference type="Pfam" id="PF06985">
    <property type="entry name" value="HET"/>
    <property type="match status" value="1"/>
</dbReference>
<name>A0A2J6QH47_9HELO</name>
<gene>
    <name evidence="2" type="ORF">NA56DRAFT_565248</name>
</gene>
<dbReference type="Proteomes" id="UP000235672">
    <property type="component" value="Unassembled WGS sequence"/>
</dbReference>
<dbReference type="PANTHER" id="PTHR24148:SF77">
    <property type="entry name" value="HETEROKARYON INCOMPATIBILITY DOMAIN-CONTAINING PROTEIN"/>
    <property type="match status" value="1"/>
</dbReference>
<evidence type="ECO:0000313" key="3">
    <source>
        <dbReference type="Proteomes" id="UP000235672"/>
    </source>
</evidence>
<dbReference type="InterPro" id="IPR010730">
    <property type="entry name" value="HET"/>
</dbReference>
<evidence type="ECO:0000259" key="1">
    <source>
        <dbReference type="Pfam" id="PF06985"/>
    </source>
</evidence>
<reference evidence="2 3" key="1">
    <citation type="submission" date="2016-05" db="EMBL/GenBank/DDBJ databases">
        <title>A degradative enzymes factory behind the ericoid mycorrhizal symbiosis.</title>
        <authorList>
            <consortium name="DOE Joint Genome Institute"/>
            <person name="Martino E."/>
            <person name="Morin E."/>
            <person name="Grelet G."/>
            <person name="Kuo A."/>
            <person name="Kohler A."/>
            <person name="Daghino S."/>
            <person name="Barry K."/>
            <person name="Choi C."/>
            <person name="Cichocki N."/>
            <person name="Clum A."/>
            <person name="Copeland A."/>
            <person name="Hainaut M."/>
            <person name="Haridas S."/>
            <person name="Labutti K."/>
            <person name="Lindquist E."/>
            <person name="Lipzen A."/>
            <person name="Khouja H.-R."/>
            <person name="Murat C."/>
            <person name="Ohm R."/>
            <person name="Olson A."/>
            <person name="Spatafora J."/>
            <person name="Veneault-Fourrey C."/>
            <person name="Henrissat B."/>
            <person name="Grigoriev I."/>
            <person name="Martin F."/>
            <person name="Perotto S."/>
        </authorList>
    </citation>
    <scope>NUCLEOTIDE SEQUENCE [LARGE SCALE GENOMIC DNA]</scope>
    <source>
        <strain evidence="2 3">UAMH 7357</strain>
    </source>
</reference>
<dbReference type="InterPro" id="IPR052895">
    <property type="entry name" value="HetReg/Transcr_Mod"/>
</dbReference>
<dbReference type="OrthoDB" id="2157530at2759"/>
<accession>A0A2J6QH47</accession>
<organism evidence="2 3">
    <name type="scientific">Hyaloscypha hepaticicola</name>
    <dbReference type="NCBI Taxonomy" id="2082293"/>
    <lineage>
        <taxon>Eukaryota</taxon>
        <taxon>Fungi</taxon>
        <taxon>Dikarya</taxon>
        <taxon>Ascomycota</taxon>
        <taxon>Pezizomycotina</taxon>
        <taxon>Leotiomycetes</taxon>
        <taxon>Helotiales</taxon>
        <taxon>Hyaloscyphaceae</taxon>
        <taxon>Hyaloscypha</taxon>
    </lineage>
</organism>
<dbReference type="STRING" id="1745343.A0A2J6QH47"/>